<dbReference type="EMBL" id="CAKOGP040001747">
    <property type="protein sequence ID" value="CAJ1948273.1"/>
    <property type="molecule type" value="Genomic_DNA"/>
</dbReference>
<proteinExistence type="predicted"/>
<dbReference type="SUPFAM" id="SSF52047">
    <property type="entry name" value="RNI-like"/>
    <property type="match status" value="1"/>
</dbReference>
<accession>A0AAD2FPN6</accession>
<gene>
    <name evidence="1" type="ORF">CYCCA115_LOCUS11534</name>
</gene>
<dbReference type="AlphaFoldDB" id="A0AAD2FPN6"/>
<protein>
    <submittedName>
        <fullName evidence="1">Uncharacterized protein</fullName>
    </submittedName>
</protein>
<dbReference type="InterPro" id="IPR027038">
    <property type="entry name" value="RanGap"/>
</dbReference>
<dbReference type="GO" id="GO:0005634">
    <property type="term" value="C:nucleus"/>
    <property type="evidence" value="ECO:0007669"/>
    <property type="project" value="TreeGrafter"/>
</dbReference>
<comment type="caution">
    <text evidence="1">The sequence shown here is derived from an EMBL/GenBank/DDBJ whole genome shotgun (WGS) entry which is preliminary data.</text>
</comment>
<evidence type="ECO:0000313" key="1">
    <source>
        <dbReference type="EMBL" id="CAJ1948273.1"/>
    </source>
</evidence>
<reference evidence="1" key="1">
    <citation type="submission" date="2023-08" db="EMBL/GenBank/DDBJ databases">
        <authorList>
            <person name="Audoor S."/>
            <person name="Bilcke G."/>
        </authorList>
    </citation>
    <scope>NUCLEOTIDE SEQUENCE</scope>
</reference>
<dbReference type="PANTHER" id="PTHR24113:SF15">
    <property type="entry name" value="NACHT DOMAIN-CONTAINING PROTEIN"/>
    <property type="match status" value="1"/>
</dbReference>
<dbReference type="PANTHER" id="PTHR24113">
    <property type="entry name" value="RAN GTPASE-ACTIVATING PROTEIN 1"/>
    <property type="match status" value="1"/>
</dbReference>
<dbReference type="GO" id="GO:0006913">
    <property type="term" value="P:nucleocytoplasmic transport"/>
    <property type="evidence" value="ECO:0007669"/>
    <property type="project" value="TreeGrafter"/>
</dbReference>
<organism evidence="1 2">
    <name type="scientific">Cylindrotheca closterium</name>
    <dbReference type="NCBI Taxonomy" id="2856"/>
    <lineage>
        <taxon>Eukaryota</taxon>
        <taxon>Sar</taxon>
        <taxon>Stramenopiles</taxon>
        <taxon>Ochrophyta</taxon>
        <taxon>Bacillariophyta</taxon>
        <taxon>Bacillariophyceae</taxon>
        <taxon>Bacillariophycidae</taxon>
        <taxon>Bacillariales</taxon>
        <taxon>Bacillariaceae</taxon>
        <taxon>Cylindrotheca</taxon>
    </lineage>
</organism>
<dbReference type="SMART" id="SM00368">
    <property type="entry name" value="LRR_RI"/>
    <property type="match status" value="5"/>
</dbReference>
<dbReference type="InterPro" id="IPR001611">
    <property type="entry name" value="Leu-rich_rpt"/>
</dbReference>
<dbReference type="GO" id="GO:0031267">
    <property type="term" value="F:small GTPase binding"/>
    <property type="evidence" value="ECO:0007669"/>
    <property type="project" value="TreeGrafter"/>
</dbReference>
<sequence>MASHTVTIDGEASFADKKLQCQKAAEDLQIKYISIVGESFGNDDSGILKRILKLISMEGRKWNGIKLLNCTGDLGMVVDAVLKTKVRKLVIKDATSHVLSSLGKGLASNSSLLILELHDMTLNGSDIRSLFDSLSKSPIMELHLDNSTFVGDAHIAFGDGLRVAESMQSLSLKGCGLRDEQCEVINNSLVDHKSLLELNFEGNSCINEGMNALSRVMKTTNLLVLDMGAQQFSDSQTIQLKAFADALEVAPIRYVQLSDNRIDETNMSELFRGVGTTSSIEILNVSWCSVSTKSLGALANALGQTSSIRSVNLFGCGIDDNGVKQMAKSLHAWKIKKLDLGGRQSYTEEGISELMSQLQDNMYLEEILLNTTTCITNRFFLDVNRGGRKFVLYKDQAPVGLWPNLLHRAQKVPLPRTSDLWLSNLTAETEKKTTSKELESDESRRASVLFHLLRDGLIPSI</sequence>
<dbReference type="Proteomes" id="UP001295423">
    <property type="component" value="Unassembled WGS sequence"/>
</dbReference>
<dbReference type="Pfam" id="PF13516">
    <property type="entry name" value="LRR_6"/>
    <property type="match status" value="1"/>
</dbReference>
<dbReference type="Gene3D" id="3.80.10.10">
    <property type="entry name" value="Ribonuclease Inhibitor"/>
    <property type="match status" value="2"/>
</dbReference>
<evidence type="ECO:0000313" key="2">
    <source>
        <dbReference type="Proteomes" id="UP001295423"/>
    </source>
</evidence>
<dbReference type="InterPro" id="IPR032675">
    <property type="entry name" value="LRR_dom_sf"/>
</dbReference>
<dbReference type="GO" id="GO:0005096">
    <property type="term" value="F:GTPase activator activity"/>
    <property type="evidence" value="ECO:0007669"/>
    <property type="project" value="InterPro"/>
</dbReference>
<dbReference type="GO" id="GO:0048471">
    <property type="term" value="C:perinuclear region of cytoplasm"/>
    <property type="evidence" value="ECO:0007669"/>
    <property type="project" value="TreeGrafter"/>
</dbReference>
<keyword evidence="2" id="KW-1185">Reference proteome</keyword>
<name>A0AAD2FPN6_9STRA</name>
<dbReference type="GO" id="GO:0005829">
    <property type="term" value="C:cytosol"/>
    <property type="evidence" value="ECO:0007669"/>
    <property type="project" value="TreeGrafter"/>
</dbReference>